<keyword evidence="2" id="KW-1185">Reference proteome</keyword>
<evidence type="ECO:0000313" key="2">
    <source>
        <dbReference type="Proteomes" id="UP001152795"/>
    </source>
</evidence>
<feature type="non-terminal residue" evidence="1">
    <location>
        <position position="78"/>
    </location>
</feature>
<sequence>MRKSSRQVVFINTSPPEDGVKLLKPLQEINDMEDGSDKVYAPGLVVRCTKRLAKFENLSLADWTAWYDSTGKRYVKPS</sequence>
<proteinExistence type="predicted"/>
<name>A0A7D9EIA5_PARCT</name>
<gene>
    <name evidence="1" type="ORF">PACLA_8A013240</name>
</gene>
<dbReference type="AlphaFoldDB" id="A0A7D9EIA5"/>
<comment type="caution">
    <text evidence="1">The sequence shown here is derived from an EMBL/GenBank/DDBJ whole genome shotgun (WGS) entry which is preliminary data.</text>
</comment>
<dbReference type="OrthoDB" id="5988894at2759"/>
<protein>
    <submittedName>
        <fullName evidence="1">Uncharacterized protein</fullName>
    </submittedName>
</protein>
<dbReference type="Proteomes" id="UP001152795">
    <property type="component" value="Unassembled WGS sequence"/>
</dbReference>
<reference evidence="1" key="1">
    <citation type="submission" date="2020-04" db="EMBL/GenBank/DDBJ databases">
        <authorList>
            <person name="Alioto T."/>
            <person name="Alioto T."/>
            <person name="Gomez Garrido J."/>
        </authorList>
    </citation>
    <scope>NUCLEOTIDE SEQUENCE</scope>
    <source>
        <strain evidence="1">A484AB</strain>
    </source>
</reference>
<dbReference type="EMBL" id="CACRXK020006881">
    <property type="protein sequence ID" value="CAB4010726.1"/>
    <property type="molecule type" value="Genomic_DNA"/>
</dbReference>
<evidence type="ECO:0000313" key="1">
    <source>
        <dbReference type="EMBL" id="CAB4010726.1"/>
    </source>
</evidence>
<accession>A0A7D9EIA5</accession>
<organism evidence="1 2">
    <name type="scientific">Paramuricea clavata</name>
    <name type="common">Red gorgonian</name>
    <name type="synonym">Violescent sea-whip</name>
    <dbReference type="NCBI Taxonomy" id="317549"/>
    <lineage>
        <taxon>Eukaryota</taxon>
        <taxon>Metazoa</taxon>
        <taxon>Cnidaria</taxon>
        <taxon>Anthozoa</taxon>
        <taxon>Octocorallia</taxon>
        <taxon>Malacalcyonacea</taxon>
        <taxon>Plexauridae</taxon>
        <taxon>Paramuricea</taxon>
    </lineage>
</organism>